<accession>A0A7S2LP03</accession>
<reference evidence="1" key="1">
    <citation type="submission" date="2021-01" db="EMBL/GenBank/DDBJ databases">
        <authorList>
            <person name="Corre E."/>
            <person name="Pelletier E."/>
            <person name="Niang G."/>
            <person name="Scheremetjew M."/>
            <person name="Finn R."/>
            <person name="Kale V."/>
            <person name="Holt S."/>
            <person name="Cochrane G."/>
            <person name="Meng A."/>
            <person name="Brown T."/>
            <person name="Cohen L."/>
        </authorList>
    </citation>
    <scope>NUCLEOTIDE SEQUENCE</scope>
    <source>
        <strain evidence="1">B650</strain>
    </source>
</reference>
<proteinExistence type="predicted"/>
<name>A0A7S2LP03_9STRA</name>
<gene>
    <name evidence="1" type="ORF">LDAN0321_LOCUS19901</name>
</gene>
<dbReference type="EMBL" id="HBGY01031868">
    <property type="protein sequence ID" value="CAD9610828.1"/>
    <property type="molecule type" value="Transcribed_RNA"/>
</dbReference>
<organism evidence="1">
    <name type="scientific">Leptocylindrus danicus</name>
    <dbReference type="NCBI Taxonomy" id="163516"/>
    <lineage>
        <taxon>Eukaryota</taxon>
        <taxon>Sar</taxon>
        <taxon>Stramenopiles</taxon>
        <taxon>Ochrophyta</taxon>
        <taxon>Bacillariophyta</taxon>
        <taxon>Coscinodiscophyceae</taxon>
        <taxon>Chaetocerotophycidae</taxon>
        <taxon>Leptocylindrales</taxon>
        <taxon>Leptocylindraceae</taxon>
        <taxon>Leptocylindrus</taxon>
    </lineage>
</organism>
<dbReference type="AlphaFoldDB" id="A0A7S2LP03"/>
<protein>
    <submittedName>
        <fullName evidence="1">Uncharacterized protein</fullName>
    </submittedName>
</protein>
<sequence>MRQILMKSKAKGDKKTPASERFFLECMVIDDANPSCASVSSSLLFFPKTASFGRICLKLFSADRGENVQCLVKGNAPDNIYCYLSATMKLCDAESKGYIKQLGRIVVRKFQTKDSTSSALTVAIENALTGYR</sequence>
<evidence type="ECO:0000313" key="1">
    <source>
        <dbReference type="EMBL" id="CAD9610828.1"/>
    </source>
</evidence>